<feature type="region of interest" description="N-terminal hotdog fold" evidence="3">
    <location>
        <begin position="278"/>
        <end position="405"/>
    </location>
</feature>
<feature type="domain" description="Carrier" evidence="4">
    <location>
        <begin position="603"/>
        <end position="681"/>
    </location>
</feature>
<dbReference type="InterPro" id="IPR036736">
    <property type="entry name" value="ACP-like_sf"/>
</dbReference>
<dbReference type="GO" id="GO:0004312">
    <property type="term" value="F:fatty acid synthase activity"/>
    <property type="evidence" value="ECO:0007669"/>
    <property type="project" value="TreeGrafter"/>
</dbReference>
<dbReference type="Proteomes" id="UP000054481">
    <property type="component" value="Unassembled WGS sequence"/>
</dbReference>
<dbReference type="PANTHER" id="PTHR43775:SF37">
    <property type="entry name" value="SI:DKEY-61P9.11"/>
    <property type="match status" value="1"/>
</dbReference>
<name>A0A0F7ZMY5_9HYPO</name>
<gene>
    <name evidence="6" type="ORF">HIM_07754</name>
</gene>
<dbReference type="Gene3D" id="3.40.366.10">
    <property type="entry name" value="Malonyl-Coenzyme A Acyl Carrier Protein, domain 2"/>
    <property type="match status" value="1"/>
</dbReference>
<dbReference type="Pfam" id="PF00698">
    <property type="entry name" value="Acyl_transf_1"/>
    <property type="match status" value="1"/>
</dbReference>
<dbReference type="InterPro" id="IPR016036">
    <property type="entry name" value="Malonyl_transacylase_ACP-bd"/>
</dbReference>
<proteinExistence type="predicted"/>
<dbReference type="Pfam" id="PF00550">
    <property type="entry name" value="PP-binding"/>
    <property type="match status" value="1"/>
</dbReference>
<dbReference type="Gene3D" id="3.30.70.3290">
    <property type="match status" value="1"/>
</dbReference>
<feature type="active site" description="Proton acceptor; for dehydratase activity" evidence="3">
    <location>
        <position position="310"/>
    </location>
</feature>
<evidence type="ECO:0000259" key="5">
    <source>
        <dbReference type="PROSITE" id="PS52019"/>
    </source>
</evidence>
<dbReference type="InterPro" id="IPR049551">
    <property type="entry name" value="PKS_DH_C"/>
</dbReference>
<keyword evidence="2" id="KW-0597">Phosphoprotein</keyword>
<dbReference type="EMBL" id="KQ030541">
    <property type="protein sequence ID" value="KJZ72810.1"/>
    <property type="molecule type" value="Genomic_DNA"/>
</dbReference>
<dbReference type="AlphaFoldDB" id="A0A0F7ZMY5"/>
<keyword evidence="7" id="KW-1185">Reference proteome</keyword>
<dbReference type="GO" id="GO:0006633">
    <property type="term" value="P:fatty acid biosynthetic process"/>
    <property type="evidence" value="ECO:0007669"/>
    <property type="project" value="TreeGrafter"/>
</dbReference>
<dbReference type="InterPro" id="IPR030918">
    <property type="entry name" value="PT_fungal_PKS"/>
</dbReference>
<dbReference type="SUPFAM" id="SSF47336">
    <property type="entry name" value="ACP-like"/>
    <property type="match status" value="1"/>
</dbReference>
<dbReference type="InterPro" id="IPR014043">
    <property type="entry name" value="Acyl_transferase_dom"/>
</dbReference>
<dbReference type="InterPro" id="IPR029058">
    <property type="entry name" value="AB_hydrolase_fold"/>
</dbReference>
<accession>A0A0F7ZMY5</accession>
<dbReference type="Pfam" id="PF00975">
    <property type="entry name" value="Thioesterase"/>
    <property type="match status" value="1"/>
</dbReference>
<dbReference type="OrthoDB" id="329835at2759"/>
<dbReference type="SUPFAM" id="SSF52151">
    <property type="entry name" value="FabD/lysophospholipase-like"/>
    <property type="match status" value="1"/>
</dbReference>
<organism evidence="6 7">
    <name type="scientific">Hirsutella minnesotensis 3608</name>
    <dbReference type="NCBI Taxonomy" id="1043627"/>
    <lineage>
        <taxon>Eukaryota</taxon>
        <taxon>Fungi</taxon>
        <taxon>Dikarya</taxon>
        <taxon>Ascomycota</taxon>
        <taxon>Pezizomycotina</taxon>
        <taxon>Sordariomycetes</taxon>
        <taxon>Hypocreomycetidae</taxon>
        <taxon>Hypocreales</taxon>
        <taxon>Ophiocordycipitaceae</taxon>
        <taxon>Hirsutella</taxon>
    </lineage>
</organism>
<dbReference type="Pfam" id="PF14765">
    <property type="entry name" value="PS-DH"/>
    <property type="match status" value="1"/>
</dbReference>
<feature type="region of interest" description="C-terminal hotdog fold" evidence="3">
    <location>
        <begin position="417"/>
        <end position="562"/>
    </location>
</feature>
<dbReference type="PROSITE" id="PS50075">
    <property type="entry name" value="CARRIER"/>
    <property type="match status" value="1"/>
</dbReference>
<evidence type="ECO:0000313" key="6">
    <source>
        <dbReference type="EMBL" id="KJZ72810.1"/>
    </source>
</evidence>
<dbReference type="InterPro" id="IPR016035">
    <property type="entry name" value="Acyl_Trfase/lysoPLipase"/>
</dbReference>
<feature type="domain" description="PKS/mFAS DH" evidence="5">
    <location>
        <begin position="278"/>
        <end position="562"/>
    </location>
</feature>
<evidence type="ECO:0000259" key="4">
    <source>
        <dbReference type="PROSITE" id="PS50075"/>
    </source>
</evidence>
<dbReference type="Gene3D" id="1.10.1200.10">
    <property type="entry name" value="ACP-like"/>
    <property type="match status" value="1"/>
</dbReference>
<dbReference type="InterPro" id="IPR001227">
    <property type="entry name" value="Ac_transferase_dom_sf"/>
</dbReference>
<evidence type="ECO:0000256" key="3">
    <source>
        <dbReference type="PROSITE-ProRule" id="PRU01363"/>
    </source>
</evidence>
<keyword evidence="1" id="KW-0596">Phosphopantetheine</keyword>
<protein>
    <submittedName>
        <fullName evidence="6">Uncharacterized protein</fullName>
    </submittedName>
</protein>
<dbReference type="Gene3D" id="3.10.129.110">
    <property type="entry name" value="Polyketide synthase dehydratase"/>
    <property type="match status" value="2"/>
</dbReference>
<feature type="active site" description="Proton donor; for dehydratase activity" evidence="3">
    <location>
        <position position="475"/>
    </location>
</feature>
<evidence type="ECO:0000256" key="1">
    <source>
        <dbReference type="ARBA" id="ARBA00022450"/>
    </source>
</evidence>
<dbReference type="InterPro" id="IPR001031">
    <property type="entry name" value="Thioesterase"/>
</dbReference>
<dbReference type="InterPro" id="IPR049900">
    <property type="entry name" value="PKS_mFAS_DH"/>
</dbReference>
<dbReference type="InterPro" id="IPR042104">
    <property type="entry name" value="PKS_dehydratase_sf"/>
</dbReference>
<dbReference type="PANTHER" id="PTHR43775">
    <property type="entry name" value="FATTY ACID SYNTHASE"/>
    <property type="match status" value="1"/>
</dbReference>
<dbReference type="NCBIfam" id="TIGR04532">
    <property type="entry name" value="PT_fungal_PKS"/>
    <property type="match status" value="1"/>
</dbReference>
<reference evidence="6 7" key="1">
    <citation type="journal article" date="2014" name="Genome Biol. Evol.">
        <title>Comparative genomics and transcriptomics analyses reveal divergent lifestyle features of nematode endoparasitic fungus Hirsutella minnesotensis.</title>
        <authorList>
            <person name="Lai Y."/>
            <person name="Liu K."/>
            <person name="Zhang X."/>
            <person name="Zhang X."/>
            <person name="Li K."/>
            <person name="Wang N."/>
            <person name="Shu C."/>
            <person name="Wu Y."/>
            <person name="Wang C."/>
            <person name="Bushley K.E."/>
            <person name="Xiang M."/>
            <person name="Liu X."/>
        </authorList>
    </citation>
    <scope>NUCLEOTIDE SEQUENCE [LARGE SCALE GENOMIC DNA]</scope>
    <source>
        <strain evidence="6 7">3608</strain>
    </source>
</reference>
<dbReference type="InterPro" id="IPR009081">
    <property type="entry name" value="PP-bd_ACP"/>
</dbReference>
<dbReference type="SUPFAM" id="SSF55048">
    <property type="entry name" value="Probable ACP-binding domain of malonyl-CoA ACP transacylase"/>
    <property type="match status" value="1"/>
</dbReference>
<evidence type="ECO:0000313" key="7">
    <source>
        <dbReference type="Proteomes" id="UP000054481"/>
    </source>
</evidence>
<sequence>MAQVGRVPRGTLVKFRINPESGIRQIGALERGELEVACINGPREVVVSGTVASIDRLADTLANDNIKATRIKVPFAFHSAQVEPILQELEAVASRITFRPPRIPVLCALEATILRPGDRNSIGPRHISRHCRETVNFEGSLKAAQRDTLNGGIGAIIGSAVWIEIGPHAVCSSFVKSCLGTSVITASSLRRNEDYWKVMTASLSTLYGVGLDIDWNEYHREFKTCHQVLRLPSYSWDHKNYWIQYRNNWTLTKGDDVPVAPDFRVSASTSFLSTPSVQRVLKETVEDNVLLMVVESDLANPLLDTVINGHIVNGTKVCTSSVYADVGLTLGNYVLKNYRPDLDNYTVDVHGMQINNPLLLKHNGDGTPATSLFSVELQYARRHRGIDEIWKSEWQRHAHMVKRSIEYLEGRASQGLDSTLSTGMTYKIFTSLVDYQDEFKGLGDVILHSDELEATARVRFRTPRGGFHYNPMWIDSCGQTTGFLMNCLQTTLKDKVYVNHGWGSIKLAEQFQEDGVYRTYIRMRPIDGNKYAGDLYILNQAGEIIGLYGDHTFQELPRRILDTVLPGVRRSASDHPRHGSTLAPSIQCAAVNNGAVPPVEADSSFDSQLRPLLRILSEEIGLSLEVVTDDKLSFIDYGVGSLLSLTITGRMREDLGIDISSSAFFTCSTLGELKALLGFSERDSSAKTNLAARLHQFRATSTLLQGKPDKARFTLFLIPDGSGSATSYASLPAILPGGNVAVYGLNCPWLKDAKHLYEFGLPGLVQLYVEEIERRIPNGPYNLGGWSAGGICAYEAALLLTKAGHQVERLFFLDSPCPIGLGKLPPRLYDFLDSQNVFGSNNPHSANGGGNKAPAWLLNHFLAFVDALDANDSVPWDVAFTKGSDGSKWHGPAPQPPRSYFLWAEDGVCKNPDDPRPEYRDDDPAEMRWLLENRTNWGPNGWDAMLGPSGRFSTHRISEVNHFTMLKPGRPASSVSTFIAGGLLDEE</sequence>
<dbReference type="PROSITE" id="PS52019">
    <property type="entry name" value="PKS_MFAS_DH"/>
    <property type="match status" value="1"/>
</dbReference>
<dbReference type="Gene3D" id="3.40.50.1820">
    <property type="entry name" value="alpha/beta hydrolase"/>
    <property type="match status" value="1"/>
</dbReference>
<dbReference type="InterPro" id="IPR050091">
    <property type="entry name" value="PKS_NRPS_Biosynth_Enz"/>
</dbReference>
<dbReference type="SUPFAM" id="SSF53474">
    <property type="entry name" value="alpha/beta-Hydrolases"/>
    <property type="match status" value="1"/>
</dbReference>
<evidence type="ECO:0000256" key="2">
    <source>
        <dbReference type="ARBA" id="ARBA00022553"/>
    </source>
</evidence>
<dbReference type="SMART" id="SM00827">
    <property type="entry name" value="PKS_AT"/>
    <property type="match status" value="1"/>
</dbReference>